<dbReference type="PATRIC" id="fig|1544416.3.peg.76"/>
<comment type="caution">
    <text evidence="1">The sequence shown here is derived from an EMBL/GenBank/DDBJ whole genome shotgun (WGS) entry which is preliminary data.</text>
</comment>
<accession>A0A0N8VZV4</accession>
<evidence type="ECO:0000313" key="2">
    <source>
        <dbReference type="Proteomes" id="UP000050517"/>
    </source>
</evidence>
<dbReference type="AlphaFoldDB" id="A0A0N8VZV4"/>
<sequence length="73" mass="7859">MSYLRIDASVLSVVAICDECGWRTTRHTPAAAWTACALHAKAAHDDPAAVGTARTAARMAKMRAFEKRDARSA</sequence>
<gene>
    <name evidence="1" type="ORF">Cocul_00076</name>
</gene>
<dbReference type="STRING" id="1544416.Cocul_00076"/>
<dbReference type="RefSeq" id="WP_055121353.1">
    <property type="nucleotide sequence ID" value="NZ_LKST01000001.1"/>
</dbReference>
<protein>
    <submittedName>
        <fullName evidence="1">Uncharacterized protein</fullName>
    </submittedName>
</protein>
<dbReference type="EMBL" id="LKST01000001">
    <property type="protein sequence ID" value="KQB84946.1"/>
    <property type="molecule type" value="Genomic_DNA"/>
</dbReference>
<dbReference type="Proteomes" id="UP000050517">
    <property type="component" value="Unassembled WGS sequence"/>
</dbReference>
<evidence type="ECO:0000313" key="1">
    <source>
        <dbReference type="EMBL" id="KQB84946.1"/>
    </source>
</evidence>
<name>A0A0N8VZV4_9CORY</name>
<proteinExistence type="predicted"/>
<reference evidence="1 2" key="1">
    <citation type="submission" date="2015-10" db="EMBL/GenBank/DDBJ databases">
        <title>Corynebacteirum lowii and Corynebacterium oculi species nova, derived from human clinical disease and and emended description of Corynebacterium mastiditis.</title>
        <authorList>
            <person name="Bernard K."/>
            <person name="Pacheco A.L."/>
            <person name="Mcdougall C."/>
            <person name="Burtx T."/>
            <person name="Weibe D."/>
            <person name="Tyler S."/>
            <person name="Olson A.B."/>
            <person name="Cnockaert M."/>
            <person name="Eguchi H."/>
            <person name="Kuwahara T."/>
            <person name="Nakayama-Imaohji H."/>
            <person name="Boudewijins M."/>
            <person name="Van Hoecke F."/>
            <person name="Bernier A.-M."/>
            <person name="Vandamme P."/>
        </authorList>
    </citation>
    <scope>NUCLEOTIDE SEQUENCE [LARGE SCALE GENOMIC DNA]</scope>
    <source>
        <strain evidence="1 2">NML 130210</strain>
    </source>
</reference>
<organism evidence="1 2">
    <name type="scientific">Corynebacterium oculi</name>
    <dbReference type="NCBI Taxonomy" id="1544416"/>
    <lineage>
        <taxon>Bacteria</taxon>
        <taxon>Bacillati</taxon>
        <taxon>Actinomycetota</taxon>
        <taxon>Actinomycetes</taxon>
        <taxon>Mycobacteriales</taxon>
        <taxon>Corynebacteriaceae</taxon>
        <taxon>Corynebacterium</taxon>
    </lineage>
</organism>
<keyword evidence="2" id="KW-1185">Reference proteome</keyword>